<feature type="binding site" evidence="5">
    <location>
        <begin position="388"/>
        <end position="390"/>
    </location>
    <ligand>
        <name>FAD</name>
        <dbReference type="ChEBI" id="CHEBI:57692"/>
    </ligand>
</feature>
<feature type="region of interest" description="Disordered" evidence="7">
    <location>
        <begin position="492"/>
        <end position="525"/>
    </location>
</feature>
<feature type="site" description="Electron transfer via tryptophanyl radical" evidence="6">
    <location>
        <position position="321"/>
    </location>
</feature>
<dbReference type="EMBL" id="JBAMIC010000012">
    <property type="protein sequence ID" value="KAK7098718.1"/>
    <property type="molecule type" value="Genomic_DNA"/>
</dbReference>
<feature type="domain" description="Photolyase/cryptochrome alpha/beta" evidence="8">
    <location>
        <begin position="3"/>
        <end position="134"/>
    </location>
</feature>
<gene>
    <name evidence="9" type="ORF">V1264_002959</name>
</gene>
<evidence type="ECO:0000313" key="9">
    <source>
        <dbReference type="EMBL" id="KAK7098718.1"/>
    </source>
</evidence>
<dbReference type="GO" id="GO:0005737">
    <property type="term" value="C:cytoplasm"/>
    <property type="evidence" value="ECO:0007669"/>
    <property type="project" value="TreeGrafter"/>
</dbReference>
<dbReference type="InterPro" id="IPR036134">
    <property type="entry name" value="Crypto/Photolyase_FAD-like_sf"/>
</dbReference>
<dbReference type="Gene3D" id="3.40.50.620">
    <property type="entry name" value="HUPs"/>
    <property type="match status" value="1"/>
</dbReference>
<feature type="binding site" evidence="5">
    <location>
        <begin position="249"/>
        <end position="253"/>
    </location>
    <ligand>
        <name>FAD</name>
        <dbReference type="ChEBI" id="CHEBI:57692"/>
    </ligand>
</feature>
<dbReference type="GO" id="GO:0071949">
    <property type="term" value="F:FAD binding"/>
    <property type="evidence" value="ECO:0007669"/>
    <property type="project" value="TreeGrafter"/>
</dbReference>
<feature type="binding site" evidence="5">
    <location>
        <begin position="290"/>
        <end position="297"/>
    </location>
    <ligand>
        <name>FAD</name>
        <dbReference type="ChEBI" id="CHEBI:57692"/>
    </ligand>
</feature>
<reference evidence="9 10" key="1">
    <citation type="submission" date="2024-02" db="EMBL/GenBank/DDBJ databases">
        <title>Chromosome-scale genome assembly of the rough periwinkle Littorina saxatilis.</title>
        <authorList>
            <person name="De Jode A."/>
            <person name="Faria R."/>
            <person name="Formenti G."/>
            <person name="Sims Y."/>
            <person name="Smith T.P."/>
            <person name="Tracey A."/>
            <person name="Wood J.M.D."/>
            <person name="Zagrodzka Z.B."/>
            <person name="Johannesson K."/>
            <person name="Butlin R.K."/>
            <person name="Leder E.H."/>
        </authorList>
    </citation>
    <scope>NUCLEOTIDE SEQUENCE [LARGE SCALE GENOMIC DNA]</scope>
    <source>
        <strain evidence="9">Snail1</strain>
        <tissue evidence="9">Muscle</tissue>
    </source>
</reference>
<comment type="caution">
    <text evidence="9">The sequence shown here is derived from an EMBL/GenBank/DDBJ whole genome shotgun (WGS) entry which is preliminary data.</text>
</comment>
<accession>A0AAN9G7S2</accession>
<keyword evidence="4 5" id="KW-0274">FAD</keyword>
<dbReference type="Pfam" id="PF00875">
    <property type="entry name" value="DNA_photolyase"/>
    <property type="match status" value="1"/>
</dbReference>
<dbReference type="GO" id="GO:0005634">
    <property type="term" value="C:nucleus"/>
    <property type="evidence" value="ECO:0007669"/>
    <property type="project" value="TreeGrafter"/>
</dbReference>
<dbReference type="InterPro" id="IPR006050">
    <property type="entry name" value="DNA_photolyase_N"/>
</dbReference>
<keyword evidence="3" id="KW-0547">Nucleotide-binding</keyword>
<dbReference type="InterPro" id="IPR002081">
    <property type="entry name" value="Cryptochrome/DNA_photolyase_1"/>
</dbReference>
<dbReference type="InterPro" id="IPR036155">
    <property type="entry name" value="Crypto/Photolyase_N_sf"/>
</dbReference>
<sequence>MTQRSIHWFRKGLRLHDNPALVAACKNASHLYPVFFLDPYFVKGGNYHVGINRWRFLLESLKDLDTSLRKLNSRLYVIQGNPQDMFPQLFKKWKITRLTYEVDTEPYARQRDENVDSLAKSNDVQVFKHVSHTLYDVEKIIDKNEGKPPLTYQRLQTLVAKLGAPAKPVPPVTKDHLEGCAGPAEDREEKYRVPSLADLGKKESECGPRLYPGGETEALQRMERHLKKTNWICKFEKPQTEPNSLEPSTTVLSPYIKFGCLSARTFYHRLLDVYRLNKSHSQPPVSLHGQLLWREFFYTAAAGTPNFNRMEGNLVCTQIPWDTKPEYLAAWKEGRTGYPFIDAIMTQLRQEGWIHHLARHAVACFLTRGDLWISWEEGQKVFEELLLDADWSLNAGNWMWLSASAFFYQYFRVYSPVVFGKKTDKNGDYIKKYLPQLRKFPAQYIYEPWKAPGTVQQAAGCVIGRDYPKRIVEHEVISKVNIKRMAEAYAKHKEAKVAREGQVSTPKKRKAESFPGADKKRSKAK</sequence>
<evidence type="ECO:0000256" key="6">
    <source>
        <dbReference type="PIRSR" id="PIRSR602081-2"/>
    </source>
</evidence>
<dbReference type="PROSITE" id="PS51645">
    <property type="entry name" value="PHR_CRY_ALPHA_BETA"/>
    <property type="match status" value="1"/>
</dbReference>
<dbReference type="GO" id="GO:0003904">
    <property type="term" value="F:deoxyribodipyrimidine photo-lyase activity"/>
    <property type="evidence" value="ECO:0007669"/>
    <property type="project" value="TreeGrafter"/>
</dbReference>
<dbReference type="InterPro" id="IPR005101">
    <property type="entry name" value="Cryptochr/Photolyase_FAD-bd"/>
</dbReference>
<dbReference type="FunFam" id="1.10.579.10:FF:000004">
    <property type="entry name" value="Cryptochrome-1"/>
    <property type="match status" value="1"/>
</dbReference>
<dbReference type="GO" id="GO:0003677">
    <property type="term" value="F:DNA binding"/>
    <property type="evidence" value="ECO:0007669"/>
    <property type="project" value="TreeGrafter"/>
</dbReference>
<evidence type="ECO:0000256" key="4">
    <source>
        <dbReference type="ARBA" id="ARBA00022827"/>
    </source>
</evidence>
<dbReference type="SUPFAM" id="SSF52425">
    <property type="entry name" value="Cryptochrome/photolyase, N-terminal domain"/>
    <property type="match status" value="1"/>
</dbReference>
<keyword evidence="2 5" id="KW-0285">Flavoprotein</keyword>
<comment type="cofactor">
    <cofactor evidence="5">
        <name>FAD</name>
        <dbReference type="ChEBI" id="CHEBI:57692"/>
    </cofactor>
    <text evidence="5">Binds 1 FAD per subunit.</text>
</comment>
<feature type="site" description="Electron transfer via tryptophanyl radical" evidence="6">
    <location>
        <position position="375"/>
    </location>
</feature>
<dbReference type="Gene3D" id="1.25.40.80">
    <property type="match status" value="1"/>
</dbReference>
<dbReference type="Gene3D" id="1.10.579.10">
    <property type="entry name" value="DNA Cyclobutane Dipyrimidine Photolyase, subunit A, domain 3"/>
    <property type="match status" value="1"/>
</dbReference>
<comment type="similarity">
    <text evidence="1">Belongs to the DNA photolyase class-1 family.</text>
</comment>
<evidence type="ECO:0000256" key="1">
    <source>
        <dbReference type="ARBA" id="ARBA00005862"/>
    </source>
</evidence>
<dbReference type="Proteomes" id="UP001374579">
    <property type="component" value="Unassembled WGS sequence"/>
</dbReference>
<dbReference type="PANTHER" id="PTHR11455:SF9">
    <property type="entry name" value="CRYPTOCHROME CIRCADIAN CLOCK 5 ISOFORM X1"/>
    <property type="match status" value="1"/>
</dbReference>
<dbReference type="AlphaFoldDB" id="A0AAN9G7S2"/>
<dbReference type="GO" id="GO:0032922">
    <property type="term" value="P:circadian regulation of gene expression"/>
    <property type="evidence" value="ECO:0007669"/>
    <property type="project" value="TreeGrafter"/>
</dbReference>
<dbReference type="Pfam" id="PF03441">
    <property type="entry name" value="FAD_binding_7"/>
    <property type="match status" value="1"/>
</dbReference>
<keyword evidence="10" id="KW-1185">Reference proteome</keyword>
<dbReference type="PANTHER" id="PTHR11455">
    <property type="entry name" value="CRYPTOCHROME"/>
    <property type="match status" value="1"/>
</dbReference>
<dbReference type="InterPro" id="IPR014729">
    <property type="entry name" value="Rossmann-like_a/b/a_fold"/>
</dbReference>
<evidence type="ECO:0000259" key="8">
    <source>
        <dbReference type="PROSITE" id="PS51645"/>
    </source>
</evidence>
<organism evidence="9 10">
    <name type="scientific">Littorina saxatilis</name>
    <dbReference type="NCBI Taxonomy" id="31220"/>
    <lineage>
        <taxon>Eukaryota</taxon>
        <taxon>Metazoa</taxon>
        <taxon>Spiralia</taxon>
        <taxon>Lophotrochozoa</taxon>
        <taxon>Mollusca</taxon>
        <taxon>Gastropoda</taxon>
        <taxon>Caenogastropoda</taxon>
        <taxon>Littorinimorpha</taxon>
        <taxon>Littorinoidea</taxon>
        <taxon>Littorinidae</taxon>
        <taxon>Littorina</taxon>
    </lineage>
</organism>
<name>A0AAN9G7S2_9CAEN</name>
<evidence type="ECO:0000313" key="10">
    <source>
        <dbReference type="Proteomes" id="UP001374579"/>
    </source>
</evidence>
<dbReference type="SUPFAM" id="SSF48173">
    <property type="entry name" value="Cryptochrome/photolyase FAD-binding domain"/>
    <property type="match status" value="1"/>
</dbReference>
<evidence type="ECO:0000256" key="7">
    <source>
        <dbReference type="SAM" id="MobiDB-lite"/>
    </source>
</evidence>
<feature type="site" description="Electron transfer via tryptophanyl radical" evidence="6">
    <location>
        <position position="398"/>
    </location>
</feature>
<protein>
    <recommendedName>
        <fullName evidence="8">Photolyase/cryptochrome alpha/beta domain-containing protein</fullName>
    </recommendedName>
</protein>
<evidence type="ECO:0000256" key="2">
    <source>
        <dbReference type="ARBA" id="ARBA00022630"/>
    </source>
</evidence>
<dbReference type="GO" id="GO:0043153">
    <property type="term" value="P:entrainment of circadian clock by photoperiod"/>
    <property type="evidence" value="ECO:0007669"/>
    <property type="project" value="TreeGrafter"/>
</dbReference>
<proteinExistence type="inferred from homology"/>
<evidence type="ECO:0000256" key="5">
    <source>
        <dbReference type="PIRSR" id="PIRSR602081-1"/>
    </source>
</evidence>
<evidence type="ECO:0000256" key="3">
    <source>
        <dbReference type="ARBA" id="ARBA00022741"/>
    </source>
</evidence>